<evidence type="ECO:0000313" key="12">
    <source>
        <dbReference type="Proteomes" id="UP001652625"/>
    </source>
</evidence>
<dbReference type="Proteomes" id="UP001652625">
    <property type="component" value="Chromosome 06"/>
</dbReference>
<keyword evidence="6" id="KW-0256">Endoplasmic reticulum</keyword>
<feature type="transmembrane region" description="Helical" evidence="10">
    <location>
        <begin position="162"/>
        <end position="181"/>
    </location>
</feature>
<reference evidence="11" key="1">
    <citation type="journal article" date="2013" name="Genome Biol. Evol.">
        <title>Punctuated emergences of genetic and phenotypic innovations in eumetazoan, bilaterian, euteleostome, and hominidae ancestors.</title>
        <authorList>
            <person name="Wenger Y."/>
            <person name="Galliot B."/>
        </authorList>
    </citation>
    <scope>NUCLEOTIDE SEQUENCE</scope>
    <source>
        <tissue evidence="11">Whole animals</tissue>
    </source>
</reference>
<feature type="transmembrane region" description="Helical" evidence="10">
    <location>
        <begin position="58"/>
        <end position="75"/>
    </location>
</feature>
<keyword evidence="7 10" id="KW-1133">Transmembrane helix</keyword>
<dbReference type="OrthoDB" id="10059529at2759"/>
<dbReference type="RefSeq" id="XP_002154740.1">
    <property type="nucleotide sequence ID" value="XM_002154704.3"/>
</dbReference>
<accession>T2M2Y0</accession>
<dbReference type="RefSeq" id="XP_065655747.1">
    <property type="nucleotide sequence ID" value="XM_065799675.1"/>
</dbReference>
<evidence type="ECO:0000256" key="1">
    <source>
        <dbReference type="ARBA" id="ARBA00002838"/>
    </source>
</evidence>
<evidence type="ECO:0000256" key="8">
    <source>
        <dbReference type="ARBA" id="ARBA00023136"/>
    </source>
</evidence>
<feature type="transmembrane region" description="Helical" evidence="10">
    <location>
        <begin position="28"/>
        <end position="46"/>
    </location>
</feature>
<evidence type="ECO:0000256" key="6">
    <source>
        <dbReference type="ARBA" id="ARBA00022824"/>
    </source>
</evidence>
<dbReference type="OMA" id="PLWLFWR"/>
<evidence type="ECO:0000256" key="7">
    <source>
        <dbReference type="ARBA" id="ARBA00022989"/>
    </source>
</evidence>
<dbReference type="InterPro" id="IPR009779">
    <property type="entry name" value="SSR3"/>
</dbReference>
<evidence type="ECO:0000256" key="3">
    <source>
        <dbReference type="ARBA" id="ARBA00007990"/>
    </source>
</evidence>
<evidence type="ECO:0000256" key="10">
    <source>
        <dbReference type="SAM" id="Phobius"/>
    </source>
</evidence>
<dbReference type="Pfam" id="PF07074">
    <property type="entry name" value="TRAP-gamma"/>
    <property type="match status" value="1"/>
</dbReference>
<keyword evidence="5 10" id="KW-0812">Transmembrane</keyword>
<dbReference type="GO" id="GO:0006614">
    <property type="term" value="P:SRP-dependent cotranslational protein targeting to membrane"/>
    <property type="evidence" value="ECO:0007669"/>
    <property type="project" value="InterPro"/>
</dbReference>
<comment type="subcellular location">
    <subcellularLocation>
        <location evidence="2">Endoplasmic reticulum membrane</location>
        <topology evidence="2">Multi-pass membrane protein</topology>
    </subcellularLocation>
</comment>
<reference evidence="13" key="2">
    <citation type="submission" date="2025-05" db="UniProtKB">
        <authorList>
            <consortium name="RefSeq"/>
        </authorList>
    </citation>
    <scope>IDENTIFICATION</scope>
</reference>
<evidence type="ECO:0000256" key="2">
    <source>
        <dbReference type="ARBA" id="ARBA00004477"/>
    </source>
</evidence>
<feature type="transmembrane region" description="Helical" evidence="10">
    <location>
        <begin position="132"/>
        <end position="156"/>
    </location>
</feature>
<evidence type="ECO:0000313" key="11">
    <source>
        <dbReference type="EMBL" id="CDG66578.1"/>
    </source>
</evidence>
<dbReference type="AlphaFoldDB" id="T2M2Y0"/>
<comment type="function">
    <text evidence="1">TRAP proteins are part of a complex whose function is to bind calcium to the ER membrane and thereby regulate the retention of ER resident proteins.</text>
</comment>
<evidence type="ECO:0000256" key="4">
    <source>
        <dbReference type="ARBA" id="ARBA00022231"/>
    </source>
</evidence>
<gene>
    <name evidence="11" type="primary">SSR3</name>
    <name evidence="13" type="synonym">LOC100214875</name>
</gene>
<comment type="similarity">
    <text evidence="3">Belongs to the TRAP-gamma family.</text>
</comment>
<evidence type="ECO:0000313" key="13">
    <source>
        <dbReference type="RefSeq" id="XP_065655747.1"/>
    </source>
</evidence>
<protein>
    <recommendedName>
        <fullName evidence="4">Translocon-associated protein subunit gamma</fullName>
    </recommendedName>
    <alternativeName>
        <fullName evidence="9">Signal sequence receptor subunit gamma</fullName>
    </alternativeName>
</protein>
<dbReference type="GO" id="GO:0005789">
    <property type="term" value="C:endoplasmic reticulum membrane"/>
    <property type="evidence" value="ECO:0007669"/>
    <property type="project" value="UniProtKB-SubCell"/>
</dbReference>
<evidence type="ECO:0000256" key="5">
    <source>
        <dbReference type="ARBA" id="ARBA00022692"/>
    </source>
</evidence>
<sequence>MPSKNKLTQEEEVLLQDFSRTVSKKSQALFYGNALMVAVLPLWLFWKVHLMDPMTYGILFFVGTIVSGYLIAFAYKNTKFTLKHKIAQKREAAISKEVTAECDSKPETKKLSRKEKDDRILWKKNNVADTEATTFAIFYSNTLYLFIIITCSFYLLRSFSPAVNFTASTGLAAGLVALLSTGSH</sequence>
<dbReference type="KEGG" id="hmg:100214875"/>
<evidence type="ECO:0000256" key="9">
    <source>
        <dbReference type="ARBA" id="ARBA00030917"/>
    </source>
</evidence>
<dbReference type="PANTHER" id="PTHR13399:SF2">
    <property type="entry name" value="TRANSLOCON-ASSOCIATED PROTEIN SUBUNIT GAMMA"/>
    <property type="match status" value="1"/>
</dbReference>
<proteinExistence type="evidence at transcript level"/>
<dbReference type="EMBL" id="HAAD01000346">
    <property type="protein sequence ID" value="CDG66578.1"/>
    <property type="molecule type" value="mRNA"/>
</dbReference>
<dbReference type="PANTHER" id="PTHR13399">
    <property type="entry name" value="TRANSLOCON-ASSOCIATED PROTEIN TRAP , GAMMA SUBUNIT"/>
    <property type="match status" value="1"/>
</dbReference>
<keyword evidence="12" id="KW-1185">Reference proteome</keyword>
<organism evidence="11">
    <name type="scientific">Hydra vulgaris</name>
    <name type="common">Hydra</name>
    <name type="synonym">Hydra attenuata</name>
    <dbReference type="NCBI Taxonomy" id="6087"/>
    <lineage>
        <taxon>Eukaryota</taxon>
        <taxon>Metazoa</taxon>
        <taxon>Cnidaria</taxon>
        <taxon>Hydrozoa</taxon>
        <taxon>Hydroidolina</taxon>
        <taxon>Anthoathecata</taxon>
        <taxon>Aplanulata</taxon>
        <taxon>Hydridae</taxon>
        <taxon>Hydra</taxon>
    </lineage>
</organism>
<dbReference type="GeneID" id="100214875"/>
<name>T2M2Y0_HYDVU</name>
<keyword evidence="8 10" id="KW-0472">Membrane</keyword>